<dbReference type="AlphaFoldDB" id="A0A437H1W0"/>
<dbReference type="Proteomes" id="UP000283003">
    <property type="component" value="Unassembled WGS sequence"/>
</dbReference>
<evidence type="ECO:0000313" key="3">
    <source>
        <dbReference type="EMBL" id="RVQ69634.1"/>
    </source>
</evidence>
<accession>A0A437H1W0</accession>
<keyword evidence="4" id="KW-1185">Reference proteome</keyword>
<reference evidence="3 4" key="1">
    <citation type="submission" date="2018-12" db="EMBL/GenBank/DDBJ databases">
        <title>Croceicoccus ponticola sp. nov., a lipolytic bacterium isolated from seawater.</title>
        <authorList>
            <person name="Yoon J.-H."/>
        </authorList>
    </citation>
    <scope>NUCLEOTIDE SEQUENCE [LARGE SCALE GENOMIC DNA]</scope>
    <source>
        <strain evidence="3 4">GM-16</strain>
    </source>
</reference>
<proteinExistence type="predicted"/>
<evidence type="ECO:0000313" key="4">
    <source>
        <dbReference type="Proteomes" id="UP000283003"/>
    </source>
</evidence>
<dbReference type="EMBL" id="RXOL01000001">
    <property type="protein sequence ID" value="RVQ69634.1"/>
    <property type="molecule type" value="Genomic_DNA"/>
</dbReference>
<feature type="compositionally biased region" description="Basic and acidic residues" evidence="1">
    <location>
        <begin position="8"/>
        <end position="21"/>
    </location>
</feature>
<feature type="domain" description="DUF5681" evidence="2">
    <location>
        <begin position="20"/>
        <end position="92"/>
    </location>
</feature>
<dbReference type="InterPro" id="IPR043736">
    <property type="entry name" value="DUF5681"/>
</dbReference>
<feature type="region of interest" description="Disordered" evidence="1">
    <location>
        <begin position="1"/>
        <end position="45"/>
    </location>
</feature>
<evidence type="ECO:0000259" key="2">
    <source>
        <dbReference type="Pfam" id="PF18932"/>
    </source>
</evidence>
<evidence type="ECO:0000256" key="1">
    <source>
        <dbReference type="SAM" id="MobiDB-lite"/>
    </source>
</evidence>
<organism evidence="3 4">
    <name type="scientific">Croceicoccus ponticola</name>
    <dbReference type="NCBI Taxonomy" id="2217664"/>
    <lineage>
        <taxon>Bacteria</taxon>
        <taxon>Pseudomonadati</taxon>
        <taxon>Pseudomonadota</taxon>
        <taxon>Alphaproteobacteria</taxon>
        <taxon>Sphingomonadales</taxon>
        <taxon>Erythrobacteraceae</taxon>
        <taxon>Croceicoccus</taxon>
    </lineage>
</organism>
<comment type="caution">
    <text evidence="3">The sequence shown here is derived from an EMBL/GenBank/DDBJ whole genome shotgun (WGS) entry which is preliminary data.</text>
</comment>
<dbReference type="Pfam" id="PF18932">
    <property type="entry name" value="DUF5681"/>
    <property type="match status" value="1"/>
</dbReference>
<gene>
    <name evidence="3" type="ORF">EKN06_05595</name>
</gene>
<name>A0A437H1W0_9SPHN</name>
<protein>
    <recommendedName>
        <fullName evidence="2">DUF5681 domain-containing protein</fullName>
    </recommendedName>
</protein>
<sequence length="147" mass="16109">MTDEDDKEPSKWGKGKTDPATHWKKGCPSPNPKGRPKGSKNQKTLYKEAFEKKITVNIDGVPKTMPKKEVTYHQLANKAAAGDPKATDKQLELDAKFDPVEEIPPTAEESAADFETLAEWIALREKFQVFATKPDDPAGNGQGSAGK</sequence>